<keyword evidence="2" id="KW-0238">DNA-binding</keyword>
<comment type="caution">
    <text evidence="2">The sequence shown here is derived from an EMBL/GenBank/DDBJ whole genome shotgun (WGS) entry which is preliminary data.</text>
</comment>
<gene>
    <name evidence="2" type="ORF">FHT02_004250</name>
</gene>
<protein>
    <submittedName>
        <fullName evidence="2">DNA-binding transcriptional ArsR family regulator</fullName>
    </submittedName>
</protein>
<keyword evidence="3" id="KW-1185">Reference proteome</keyword>
<reference evidence="2 3" key="1">
    <citation type="submission" date="2020-08" db="EMBL/GenBank/DDBJ databases">
        <title>Genomic Encyclopedia of Type Strains, Phase IV (KMG-IV): sequencing the most valuable type-strain genomes for metagenomic binning, comparative biology and taxonomic classification.</title>
        <authorList>
            <person name="Goeker M."/>
        </authorList>
    </citation>
    <scope>NUCLEOTIDE SEQUENCE [LARGE SCALE GENOMIC DNA]</scope>
    <source>
        <strain evidence="2 3">DSM 26736</strain>
    </source>
</reference>
<dbReference type="PANTHER" id="PTHR38600">
    <property type="entry name" value="TRANSCRIPTIONAL REGULATORY PROTEIN"/>
    <property type="match status" value="1"/>
</dbReference>
<dbReference type="Gene3D" id="1.10.10.10">
    <property type="entry name" value="Winged helix-like DNA-binding domain superfamily/Winged helix DNA-binding domain"/>
    <property type="match status" value="1"/>
</dbReference>
<organism evidence="2 3">
    <name type="scientific">Sphingomonas xinjiangensis</name>
    <dbReference type="NCBI Taxonomy" id="643568"/>
    <lineage>
        <taxon>Bacteria</taxon>
        <taxon>Pseudomonadati</taxon>
        <taxon>Pseudomonadota</taxon>
        <taxon>Alphaproteobacteria</taxon>
        <taxon>Sphingomonadales</taxon>
        <taxon>Sphingomonadaceae</taxon>
        <taxon>Sphingomonas</taxon>
    </lineage>
</organism>
<dbReference type="Pfam" id="PF12840">
    <property type="entry name" value="HTH_20"/>
    <property type="match status" value="1"/>
</dbReference>
<dbReference type="PRINTS" id="PR00778">
    <property type="entry name" value="HTHARSR"/>
</dbReference>
<dbReference type="InterPro" id="IPR036390">
    <property type="entry name" value="WH_DNA-bd_sf"/>
</dbReference>
<sequence length="120" mass="12930">MDDPLARLVDVMIVSRVGETFHALADPTRRAMLDRLAQGDLRTGDLLAGFAISDAAAAKHLAVLESAGLVRRQREGKCRRCTLNADPLVEAGLWLRRWNALASPTAARTAALIDRAATLA</sequence>
<dbReference type="InterPro" id="IPR011991">
    <property type="entry name" value="ArsR-like_HTH"/>
</dbReference>
<dbReference type="InterPro" id="IPR001845">
    <property type="entry name" value="HTH_ArsR_DNA-bd_dom"/>
</dbReference>
<dbReference type="GO" id="GO:0003677">
    <property type="term" value="F:DNA binding"/>
    <property type="evidence" value="ECO:0007669"/>
    <property type="project" value="UniProtKB-KW"/>
</dbReference>
<accession>A0A840YTJ6</accession>
<dbReference type="PANTHER" id="PTHR38600:SF2">
    <property type="entry name" value="SLL0088 PROTEIN"/>
    <property type="match status" value="1"/>
</dbReference>
<dbReference type="SUPFAM" id="SSF46785">
    <property type="entry name" value="Winged helix' DNA-binding domain"/>
    <property type="match status" value="1"/>
</dbReference>
<dbReference type="GO" id="GO:0003700">
    <property type="term" value="F:DNA-binding transcription factor activity"/>
    <property type="evidence" value="ECO:0007669"/>
    <property type="project" value="InterPro"/>
</dbReference>
<dbReference type="InterPro" id="IPR036388">
    <property type="entry name" value="WH-like_DNA-bd_sf"/>
</dbReference>
<dbReference type="Proteomes" id="UP000527143">
    <property type="component" value="Unassembled WGS sequence"/>
</dbReference>
<evidence type="ECO:0000313" key="3">
    <source>
        <dbReference type="Proteomes" id="UP000527143"/>
    </source>
</evidence>
<dbReference type="EMBL" id="JACIJF010000034">
    <property type="protein sequence ID" value="MBB5712988.1"/>
    <property type="molecule type" value="Genomic_DNA"/>
</dbReference>
<proteinExistence type="predicted"/>
<evidence type="ECO:0000259" key="1">
    <source>
        <dbReference type="PROSITE" id="PS50987"/>
    </source>
</evidence>
<feature type="domain" description="HTH arsR-type" evidence="1">
    <location>
        <begin position="9"/>
        <end position="103"/>
    </location>
</feature>
<dbReference type="AlphaFoldDB" id="A0A840YTJ6"/>
<dbReference type="PROSITE" id="PS50987">
    <property type="entry name" value="HTH_ARSR_2"/>
    <property type="match status" value="1"/>
</dbReference>
<dbReference type="SMART" id="SM00418">
    <property type="entry name" value="HTH_ARSR"/>
    <property type="match status" value="1"/>
</dbReference>
<dbReference type="NCBIfam" id="NF033788">
    <property type="entry name" value="HTH_metalloreg"/>
    <property type="match status" value="1"/>
</dbReference>
<dbReference type="RefSeq" id="WP_221239617.1">
    <property type="nucleotide sequence ID" value="NZ_JACIJF010000034.1"/>
</dbReference>
<dbReference type="CDD" id="cd00090">
    <property type="entry name" value="HTH_ARSR"/>
    <property type="match status" value="1"/>
</dbReference>
<evidence type="ECO:0000313" key="2">
    <source>
        <dbReference type="EMBL" id="MBB5712988.1"/>
    </source>
</evidence>
<name>A0A840YTJ6_9SPHN</name>